<evidence type="ECO:0000259" key="1">
    <source>
        <dbReference type="PROSITE" id="PS50102"/>
    </source>
</evidence>
<dbReference type="RefSeq" id="WP_153445585.1">
    <property type="nucleotide sequence ID" value="NZ_CP045699.1"/>
</dbReference>
<dbReference type="EMBL" id="CP045699">
    <property type="protein sequence ID" value="QGA63999.1"/>
    <property type="molecule type" value="Genomic_DNA"/>
</dbReference>
<dbReference type="InterPro" id="IPR000504">
    <property type="entry name" value="RRM_dom"/>
</dbReference>
<dbReference type="PANTHER" id="PTHR15241">
    <property type="entry name" value="TRANSFORMER-2-RELATED"/>
    <property type="match status" value="1"/>
</dbReference>
<dbReference type="Pfam" id="PF00076">
    <property type="entry name" value="RRM_1"/>
    <property type="match status" value="1"/>
</dbReference>
<accession>A0A5Q0TFB5</accession>
<evidence type="ECO:0000313" key="3">
    <source>
        <dbReference type="Proteomes" id="UP000348942"/>
    </source>
</evidence>
<dbReference type="AlphaFoldDB" id="A0A5Q0TFB5"/>
<dbReference type="Proteomes" id="UP000348942">
    <property type="component" value="Chromosome 1"/>
</dbReference>
<proteinExistence type="predicted"/>
<reference evidence="2 3" key="1">
    <citation type="submission" date="2019-10" db="EMBL/GenBank/DDBJ databases">
        <title>Vibrio sp. nov., isolated from Coralline algae surface.</title>
        <authorList>
            <person name="Geng Y."/>
            <person name="Zhang X."/>
        </authorList>
    </citation>
    <scope>NUCLEOTIDE SEQUENCE [LARGE SCALE GENOMIC DNA]</scope>
    <source>
        <strain evidence="2 3">SM1977</strain>
    </source>
</reference>
<keyword evidence="3" id="KW-1185">Reference proteome</keyword>
<protein>
    <submittedName>
        <fullName evidence="2">RNA-binding protein</fullName>
    </submittedName>
</protein>
<name>A0A5Q0TFB5_9VIBR</name>
<dbReference type="PANTHER" id="PTHR15241:SF304">
    <property type="entry name" value="RRM DOMAIN-CONTAINING PROTEIN"/>
    <property type="match status" value="1"/>
</dbReference>
<evidence type="ECO:0000313" key="2">
    <source>
        <dbReference type="EMBL" id="QGA63999.1"/>
    </source>
</evidence>
<dbReference type="PROSITE" id="PS50102">
    <property type="entry name" value="RRM"/>
    <property type="match status" value="1"/>
</dbReference>
<sequence>MNSKKSIIMVMALAVVGAVLFFSINVSPVVSFLVGVVATTLILSTSASPSAQASSSDTLDKEATSTQTLYVGNLPYKANESNVRQIFSEYGDVLAVRLMKDKRTGKRRGFGFVVVAEADTDNIISNLNEKDYMQRTLKVRVANDPKHPEGGMSEQD</sequence>
<dbReference type="InterPro" id="IPR012677">
    <property type="entry name" value="Nucleotide-bd_a/b_plait_sf"/>
</dbReference>
<dbReference type="InterPro" id="IPR035979">
    <property type="entry name" value="RBD_domain_sf"/>
</dbReference>
<dbReference type="SUPFAM" id="SSF54928">
    <property type="entry name" value="RNA-binding domain, RBD"/>
    <property type="match status" value="1"/>
</dbReference>
<feature type="domain" description="RRM" evidence="1">
    <location>
        <begin position="67"/>
        <end position="144"/>
    </location>
</feature>
<dbReference type="GO" id="GO:0003723">
    <property type="term" value="F:RNA binding"/>
    <property type="evidence" value="ECO:0007669"/>
    <property type="project" value="InterPro"/>
</dbReference>
<organism evidence="2 3">
    <name type="scientific">Vibrio algicola</name>
    <dbReference type="NCBI Taxonomy" id="2662262"/>
    <lineage>
        <taxon>Bacteria</taxon>
        <taxon>Pseudomonadati</taxon>
        <taxon>Pseudomonadota</taxon>
        <taxon>Gammaproteobacteria</taxon>
        <taxon>Vibrionales</taxon>
        <taxon>Vibrionaceae</taxon>
        <taxon>Vibrio</taxon>
    </lineage>
</organism>
<gene>
    <name evidence="2" type="ORF">GFB47_00255</name>
</gene>
<dbReference type="Gene3D" id="3.30.70.330">
    <property type="match status" value="1"/>
</dbReference>
<dbReference type="SMART" id="SM00360">
    <property type="entry name" value="RRM"/>
    <property type="match status" value="1"/>
</dbReference>